<gene>
    <name evidence="1" type="ORF">TCEB3V08_LOCUS11806</name>
</gene>
<name>A0A7R9DF18_TIMCR</name>
<evidence type="ECO:0000313" key="1">
    <source>
        <dbReference type="EMBL" id="CAD7413569.1"/>
    </source>
</evidence>
<dbReference type="InterPro" id="IPR036498">
    <property type="entry name" value="Nfu/NifU_N_sf"/>
</dbReference>
<sequence length="114" mass="12551">MVECLEVNVDVKMLTGSLNGETRQYHLCSSADKYSRLKMNKLSSLLTPTRSMFIQTQETPNPNCLKFIPGVQAGPFQPYTTGGPLLVVAFTTRGTSSADIFGAYEHMLYPLPST</sequence>
<dbReference type="AlphaFoldDB" id="A0A7R9DF18"/>
<organism evidence="1">
    <name type="scientific">Timema cristinae</name>
    <name type="common">Walking stick</name>
    <dbReference type="NCBI Taxonomy" id="61476"/>
    <lineage>
        <taxon>Eukaryota</taxon>
        <taxon>Metazoa</taxon>
        <taxon>Ecdysozoa</taxon>
        <taxon>Arthropoda</taxon>
        <taxon>Hexapoda</taxon>
        <taxon>Insecta</taxon>
        <taxon>Pterygota</taxon>
        <taxon>Neoptera</taxon>
        <taxon>Polyneoptera</taxon>
        <taxon>Phasmatodea</taxon>
        <taxon>Timematodea</taxon>
        <taxon>Timematoidea</taxon>
        <taxon>Timematidae</taxon>
        <taxon>Timema</taxon>
    </lineage>
</organism>
<accession>A0A7R9DF18</accession>
<dbReference type="Gene3D" id="3.30.1370.70">
    <property type="entry name" value="Scaffold protein Nfu/NifU, N-terminal domain"/>
    <property type="match status" value="1"/>
</dbReference>
<dbReference type="EMBL" id="OC323798">
    <property type="protein sequence ID" value="CAD7413569.1"/>
    <property type="molecule type" value="Genomic_DNA"/>
</dbReference>
<reference evidence="1" key="1">
    <citation type="submission" date="2020-11" db="EMBL/GenBank/DDBJ databases">
        <authorList>
            <person name="Tran Van P."/>
        </authorList>
    </citation>
    <scope>NUCLEOTIDE SEQUENCE</scope>
</reference>
<dbReference type="SUPFAM" id="SSF110836">
    <property type="entry name" value="Hypothetical protein SAV1430"/>
    <property type="match status" value="1"/>
</dbReference>
<proteinExistence type="predicted"/>
<protein>
    <submittedName>
        <fullName evidence="1">Uncharacterized protein</fullName>
    </submittedName>
</protein>